<protein>
    <recommendedName>
        <fullName evidence="3">Carboxylic ester hydrolase</fullName>
        <ecNumber evidence="3">3.1.1.-</ecNumber>
    </recommendedName>
</protein>
<proteinExistence type="inferred from homology"/>
<evidence type="ECO:0000256" key="1">
    <source>
        <dbReference type="ARBA" id="ARBA00005964"/>
    </source>
</evidence>
<comment type="similarity">
    <text evidence="1 3">Belongs to the type-B carboxylesterase/lipase family.</text>
</comment>
<sequence>MPSPAMGRRAVLAASAAAAVAYAAPAAAARPAPAAKPSGPAVARTTAGPVAGARTGGALAFRGVPYAQPPLGELRFASPRPPRPWREVRDATRFAPAFLQTIDPASSEDGLYANIWTPALHGRRPVLVYIHGGGWQVGAGSLPTYDGTRLAVRGDLVVITFNYRLGPFGFGYHEELTDETTGDCANWGLQDQAALLRWVRDNAAAFGGDPHNITLSGTSAGGASAWQLALRPELRGLVRRIVPISACHVWQPATSLTVPDARRAYEEVAARLGTTVRGLRAAPAGAVRDAWSAVFGGAPGGRTVGSGREYRGPVVDGRWMRGFDHELGTPALPILSIHTRTEGSFYTGPGSPIPTPAPTDDASLPDAVRGVLLKGAARVPDSLVDGCVDAYRAAAMADGLPLDPVSLWTDVWSDSLFRYLNVRLAERHARTGTAPGYLMEFAHPARPPWFGTPHEHTSPFLFGTYGIAENAGACGDGPAEAEVSATFMDLVASFAHTGTPTAPGAPPWPVFSPDRPSALILGEPDGPRTAHPTKARQLRFWDDSEWVPRISRRPAARTPSV</sequence>
<accession>A0AAU2H3J2</accession>
<evidence type="ECO:0000259" key="4">
    <source>
        <dbReference type="Pfam" id="PF00135"/>
    </source>
</evidence>
<keyword evidence="3" id="KW-0732">Signal</keyword>
<reference evidence="5" key="1">
    <citation type="submission" date="2022-10" db="EMBL/GenBank/DDBJ databases">
        <title>The complete genomes of actinobacterial strains from the NBC collection.</title>
        <authorList>
            <person name="Joergensen T.S."/>
            <person name="Alvarez Arevalo M."/>
            <person name="Sterndorff E.B."/>
            <person name="Faurdal D."/>
            <person name="Vuksanovic O."/>
            <person name="Mourched A.-S."/>
            <person name="Charusanti P."/>
            <person name="Shaw S."/>
            <person name="Blin K."/>
            <person name="Weber T."/>
        </authorList>
    </citation>
    <scope>NUCLEOTIDE SEQUENCE</scope>
    <source>
        <strain evidence="5">NBC_00060</strain>
    </source>
</reference>
<evidence type="ECO:0000256" key="3">
    <source>
        <dbReference type="RuleBase" id="RU361235"/>
    </source>
</evidence>
<dbReference type="PANTHER" id="PTHR11559">
    <property type="entry name" value="CARBOXYLESTERASE"/>
    <property type="match status" value="1"/>
</dbReference>
<dbReference type="SUPFAM" id="SSF53474">
    <property type="entry name" value="alpha/beta-Hydrolases"/>
    <property type="match status" value="1"/>
</dbReference>
<evidence type="ECO:0000256" key="2">
    <source>
        <dbReference type="ARBA" id="ARBA00022801"/>
    </source>
</evidence>
<feature type="signal peptide" evidence="3">
    <location>
        <begin position="1"/>
        <end position="23"/>
    </location>
</feature>
<dbReference type="GO" id="GO:0016787">
    <property type="term" value="F:hydrolase activity"/>
    <property type="evidence" value="ECO:0007669"/>
    <property type="project" value="UniProtKB-KW"/>
</dbReference>
<dbReference type="InterPro" id="IPR050309">
    <property type="entry name" value="Type-B_Carboxylest/Lipase"/>
</dbReference>
<dbReference type="Pfam" id="PF00135">
    <property type="entry name" value="COesterase"/>
    <property type="match status" value="1"/>
</dbReference>
<keyword evidence="2 3" id="KW-0378">Hydrolase</keyword>
<feature type="domain" description="Carboxylesterase type B" evidence="4">
    <location>
        <begin position="42"/>
        <end position="541"/>
    </location>
</feature>
<dbReference type="PROSITE" id="PS51318">
    <property type="entry name" value="TAT"/>
    <property type="match status" value="1"/>
</dbReference>
<feature type="chain" id="PRO_5043095998" description="Carboxylic ester hydrolase" evidence="3">
    <location>
        <begin position="24"/>
        <end position="561"/>
    </location>
</feature>
<dbReference type="InterPro" id="IPR019826">
    <property type="entry name" value="Carboxylesterase_B_AS"/>
</dbReference>
<dbReference type="PROSITE" id="PS00122">
    <property type="entry name" value="CARBOXYLESTERASE_B_1"/>
    <property type="match status" value="1"/>
</dbReference>
<name>A0AAU2H3J2_9ACTN</name>
<dbReference type="EMBL" id="CP108253">
    <property type="protein sequence ID" value="WTU41877.1"/>
    <property type="molecule type" value="Genomic_DNA"/>
</dbReference>
<organism evidence="5">
    <name type="scientific">Streptomyces sp. NBC_00060</name>
    <dbReference type="NCBI Taxonomy" id="2975636"/>
    <lineage>
        <taxon>Bacteria</taxon>
        <taxon>Bacillati</taxon>
        <taxon>Actinomycetota</taxon>
        <taxon>Actinomycetes</taxon>
        <taxon>Kitasatosporales</taxon>
        <taxon>Streptomycetaceae</taxon>
        <taxon>Streptomyces</taxon>
    </lineage>
</organism>
<gene>
    <name evidence="5" type="ORF">OHV25_20990</name>
</gene>
<dbReference type="EC" id="3.1.1.-" evidence="3"/>
<dbReference type="InterPro" id="IPR002018">
    <property type="entry name" value="CarbesteraseB"/>
</dbReference>
<evidence type="ECO:0000313" key="5">
    <source>
        <dbReference type="EMBL" id="WTU41877.1"/>
    </source>
</evidence>
<dbReference type="InterPro" id="IPR029058">
    <property type="entry name" value="AB_hydrolase_fold"/>
</dbReference>
<dbReference type="InterPro" id="IPR006311">
    <property type="entry name" value="TAT_signal"/>
</dbReference>
<dbReference type="AlphaFoldDB" id="A0AAU2H3J2"/>
<dbReference type="Gene3D" id="3.40.50.1820">
    <property type="entry name" value="alpha/beta hydrolase"/>
    <property type="match status" value="1"/>
</dbReference>